<dbReference type="Ensembl" id="ENSXETT00000114419">
    <property type="protein sequence ID" value="ENSXETP00000102889"/>
    <property type="gene ID" value="ENSXETG00000044157"/>
</dbReference>
<organism evidence="4">
    <name type="scientific">Xenopus tropicalis</name>
    <name type="common">Western clawed frog</name>
    <name type="synonym">Silurana tropicalis</name>
    <dbReference type="NCBI Taxonomy" id="8364"/>
    <lineage>
        <taxon>Eukaryota</taxon>
        <taxon>Metazoa</taxon>
        <taxon>Chordata</taxon>
        <taxon>Craniata</taxon>
        <taxon>Vertebrata</taxon>
        <taxon>Euteleostomi</taxon>
        <taxon>Amphibia</taxon>
        <taxon>Batrachia</taxon>
        <taxon>Anura</taxon>
        <taxon>Pipoidea</taxon>
        <taxon>Pipidae</taxon>
        <taxon>Xenopodinae</taxon>
        <taxon>Xenopus</taxon>
        <taxon>Silurana</taxon>
    </lineage>
</organism>
<dbReference type="PANTHER" id="PTHR15503:SF36">
    <property type="entry name" value="RETROTRANSPOSON GAG-LIKE PROTEIN 5"/>
    <property type="match status" value="1"/>
</dbReference>
<dbReference type="SMART" id="SM00343">
    <property type="entry name" value="ZnF_C2HC"/>
    <property type="match status" value="1"/>
</dbReference>
<reference evidence="4" key="2">
    <citation type="submission" date="2021-03" db="UniProtKB">
        <authorList>
            <consortium name="Ensembl"/>
        </authorList>
    </citation>
    <scope>IDENTIFICATION</scope>
</reference>
<dbReference type="SUPFAM" id="SSF57756">
    <property type="entry name" value="Retrovirus zinc finger-like domains"/>
    <property type="match status" value="1"/>
</dbReference>
<dbReference type="PANTHER" id="PTHR15503">
    <property type="entry name" value="LDOC1 RELATED"/>
    <property type="match status" value="1"/>
</dbReference>
<dbReference type="FunCoup" id="A0A803J4Y9">
    <property type="interactions" value="1"/>
</dbReference>
<sequence length="239" mass="26555">MRYAGDPEVCRGFLNQCLIQFELSPLRFPSEKSKVAYIIALLQGKALAWASPLWERDDPLVHNSSAFIATFREIFDAPGRKINASTRLLKITQGTLSAAEYAIDFRTLAAEVAWNNDALVAAFWQGLNEGIKDELAARDLPTQFEQLVSLVIRIDSRIKERQSLKSRVRRSPVSSVLLPESSSTPSLLAEEPMQLGATRLSPEERTRRRSAGLCFYCGQSGHLLKACPVKPQRQGNAPA</sequence>
<dbReference type="GO" id="GO:0008270">
    <property type="term" value="F:zinc ion binding"/>
    <property type="evidence" value="ECO:0007669"/>
    <property type="project" value="UniProtKB-KW"/>
</dbReference>
<dbReference type="InterPro" id="IPR005162">
    <property type="entry name" value="Retrotrans_gag_dom"/>
</dbReference>
<dbReference type="InterPro" id="IPR001878">
    <property type="entry name" value="Znf_CCHC"/>
</dbReference>
<feature type="domain" description="CCHC-type" evidence="3">
    <location>
        <begin position="214"/>
        <end position="228"/>
    </location>
</feature>
<name>A0A803J4Y9_XENTR</name>
<dbReference type="Gene3D" id="4.10.60.10">
    <property type="entry name" value="Zinc finger, CCHC-type"/>
    <property type="match status" value="1"/>
</dbReference>
<feature type="region of interest" description="Disordered" evidence="2">
    <location>
        <begin position="175"/>
        <end position="195"/>
    </location>
</feature>
<keyword evidence="1" id="KW-0863">Zinc-finger</keyword>
<evidence type="ECO:0000256" key="1">
    <source>
        <dbReference type="PROSITE-ProRule" id="PRU00047"/>
    </source>
</evidence>
<protein>
    <recommendedName>
        <fullName evidence="3">CCHC-type domain-containing protein</fullName>
    </recommendedName>
</protein>
<feature type="compositionally biased region" description="Low complexity" evidence="2">
    <location>
        <begin position="175"/>
        <end position="192"/>
    </location>
</feature>
<dbReference type="InterPro" id="IPR036875">
    <property type="entry name" value="Znf_CCHC_sf"/>
</dbReference>
<keyword evidence="1" id="KW-0862">Zinc</keyword>
<evidence type="ECO:0000259" key="3">
    <source>
        <dbReference type="PROSITE" id="PS50158"/>
    </source>
</evidence>
<keyword evidence="1" id="KW-0479">Metal-binding</keyword>
<dbReference type="PROSITE" id="PS50158">
    <property type="entry name" value="ZF_CCHC"/>
    <property type="match status" value="1"/>
</dbReference>
<dbReference type="GO" id="GO:0003676">
    <property type="term" value="F:nucleic acid binding"/>
    <property type="evidence" value="ECO:0007669"/>
    <property type="project" value="InterPro"/>
</dbReference>
<accession>A0A803J4Y9</accession>
<proteinExistence type="predicted"/>
<reference evidence="4" key="1">
    <citation type="journal article" date="2010" name="Science">
        <title>The genome of the Western clawed frog Xenopus tropicalis.</title>
        <authorList>
            <person name="Hellsten U."/>
            <person name="Harland R.M."/>
            <person name="Gilchrist M.J."/>
            <person name="Hendrix D."/>
            <person name="Jurka J."/>
            <person name="Kapitonov V."/>
            <person name="Ovcharenko I."/>
            <person name="Putnam N.H."/>
            <person name="Shu S."/>
            <person name="Taher L."/>
            <person name="Blitz I.L."/>
            <person name="Blumberg B."/>
            <person name="Dichmann D.S."/>
            <person name="Dubchak I."/>
            <person name="Amaya E."/>
            <person name="Detter J.C."/>
            <person name="Fletcher R."/>
            <person name="Gerhard D.S."/>
            <person name="Goodstein D."/>
            <person name="Graves T."/>
            <person name="Grigoriev I.V."/>
            <person name="Grimwood J."/>
            <person name="Kawashima T."/>
            <person name="Lindquist E."/>
            <person name="Lucas S.M."/>
            <person name="Mead P.E."/>
            <person name="Mitros T."/>
            <person name="Ogino H."/>
            <person name="Ohta Y."/>
            <person name="Poliakov A.V."/>
            <person name="Pollet N."/>
            <person name="Robert J."/>
            <person name="Salamov A."/>
            <person name="Sater A.K."/>
            <person name="Schmutz J."/>
            <person name="Terry A."/>
            <person name="Vize P.D."/>
            <person name="Warren W.C."/>
            <person name="Wells D."/>
            <person name="Wills A."/>
            <person name="Wilson R.K."/>
            <person name="Zimmerman L.B."/>
            <person name="Zorn A.M."/>
            <person name="Grainger R."/>
            <person name="Grammer T."/>
            <person name="Khokha M.K."/>
            <person name="Richardson P.M."/>
            <person name="Rokhsar D.S."/>
        </authorList>
    </citation>
    <scope>NUCLEOTIDE SEQUENCE [LARGE SCALE GENOMIC DNA]</scope>
    <source>
        <strain evidence="4">Nigerian</strain>
    </source>
</reference>
<dbReference type="InParanoid" id="A0A803J4Y9"/>
<dbReference type="Pfam" id="PF03732">
    <property type="entry name" value="Retrotrans_gag"/>
    <property type="match status" value="1"/>
</dbReference>
<dbReference type="AlphaFoldDB" id="A0A803J4Y9"/>
<dbReference type="Pfam" id="PF00098">
    <property type="entry name" value="zf-CCHC"/>
    <property type="match status" value="1"/>
</dbReference>
<evidence type="ECO:0000256" key="2">
    <source>
        <dbReference type="SAM" id="MobiDB-lite"/>
    </source>
</evidence>
<dbReference type="GeneTree" id="ENSGT00950000183173"/>
<dbReference type="InterPro" id="IPR032567">
    <property type="entry name" value="RTL1-rel"/>
</dbReference>
<evidence type="ECO:0000313" key="4">
    <source>
        <dbReference type="Ensembl" id="ENSXETP00000102889"/>
    </source>
</evidence>